<dbReference type="AlphaFoldDB" id="A0A6M4ISR9"/>
<dbReference type="InterPro" id="IPR007367">
    <property type="entry name" value="DUF433"/>
</dbReference>
<dbReference type="PANTHER" id="PTHR34849:SF3">
    <property type="entry name" value="SSR2962 PROTEIN"/>
    <property type="match status" value="1"/>
</dbReference>
<dbReference type="PANTHER" id="PTHR34849">
    <property type="entry name" value="SSL5025 PROTEIN"/>
    <property type="match status" value="1"/>
</dbReference>
<gene>
    <name evidence="1" type="ORF">HKW67_13875</name>
</gene>
<evidence type="ECO:0000313" key="1">
    <source>
        <dbReference type="EMBL" id="QJR36516.1"/>
    </source>
</evidence>
<dbReference type="Pfam" id="PF04255">
    <property type="entry name" value="DUF433"/>
    <property type="match status" value="1"/>
</dbReference>
<proteinExistence type="predicted"/>
<dbReference type="EMBL" id="CP053085">
    <property type="protein sequence ID" value="QJR36516.1"/>
    <property type="molecule type" value="Genomic_DNA"/>
</dbReference>
<dbReference type="RefSeq" id="WP_171225948.1">
    <property type="nucleotide sequence ID" value="NZ_CP053085.1"/>
</dbReference>
<dbReference type="Proteomes" id="UP000500938">
    <property type="component" value="Chromosome"/>
</dbReference>
<dbReference type="SUPFAM" id="SSF46689">
    <property type="entry name" value="Homeodomain-like"/>
    <property type="match status" value="1"/>
</dbReference>
<organism evidence="1 2">
    <name type="scientific">Gemmatimonas groenlandica</name>
    <dbReference type="NCBI Taxonomy" id="2732249"/>
    <lineage>
        <taxon>Bacteria</taxon>
        <taxon>Pseudomonadati</taxon>
        <taxon>Gemmatimonadota</taxon>
        <taxon>Gemmatimonadia</taxon>
        <taxon>Gemmatimonadales</taxon>
        <taxon>Gemmatimonadaceae</taxon>
        <taxon>Gemmatimonas</taxon>
    </lineage>
</organism>
<dbReference type="KEGG" id="ggr:HKW67_13875"/>
<reference evidence="1 2" key="1">
    <citation type="submission" date="2020-05" db="EMBL/GenBank/DDBJ databases">
        <title>Complete genome sequence of Gemmatimonas greenlandica TET16.</title>
        <authorList>
            <person name="Zeng Y."/>
        </authorList>
    </citation>
    <scope>NUCLEOTIDE SEQUENCE [LARGE SCALE GENOMIC DNA]</scope>
    <source>
        <strain evidence="1 2">TET16</strain>
    </source>
</reference>
<keyword evidence="2" id="KW-1185">Reference proteome</keyword>
<dbReference type="InterPro" id="IPR036388">
    <property type="entry name" value="WH-like_DNA-bd_sf"/>
</dbReference>
<accession>A0A6M4ISR9</accession>
<dbReference type="Gene3D" id="1.10.10.10">
    <property type="entry name" value="Winged helix-like DNA-binding domain superfamily/Winged helix DNA-binding domain"/>
    <property type="match status" value="1"/>
</dbReference>
<evidence type="ECO:0000313" key="2">
    <source>
        <dbReference type="Proteomes" id="UP000500938"/>
    </source>
</evidence>
<protein>
    <submittedName>
        <fullName evidence="1">DUF433 domain-containing protein</fullName>
    </submittedName>
</protein>
<dbReference type="InterPro" id="IPR009057">
    <property type="entry name" value="Homeodomain-like_sf"/>
</dbReference>
<sequence length="79" mass="8577">MTWQDFITTDTSVLAGKPVVRGTRLAADFLLGLFAAGWTQEQVLSSYPQLTPEALRAVFAYAAEVTHDEAIHLVNRGAA</sequence>
<name>A0A6M4ISR9_9BACT</name>